<comment type="caution">
    <text evidence="1">The sequence shown here is derived from an EMBL/GenBank/DDBJ whole genome shotgun (WGS) entry which is preliminary data.</text>
</comment>
<evidence type="ECO:0000313" key="1">
    <source>
        <dbReference type="EMBL" id="KAK0744006.1"/>
    </source>
</evidence>
<protein>
    <submittedName>
        <fullName evidence="1">Uncharacterized protein</fullName>
    </submittedName>
</protein>
<dbReference type="EMBL" id="JAUKUD010000005">
    <property type="protein sequence ID" value="KAK0744006.1"/>
    <property type="molecule type" value="Genomic_DNA"/>
</dbReference>
<dbReference type="AlphaFoldDB" id="A0AA40ER76"/>
<dbReference type="Proteomes" id="UP001172155">
    <property type="component" value="Unassembled WGS sequence"/>
</dbReference>
<accession>A0AA40ER76</accession>
<evidence type="ECO:0000313" key="2">
    <source>
        <dbReference type="Proteomes" id="UP001172155"/>
    </source>
</evidence>
<sequence>MVGAFPSPNFSSSSAGVSDVDVGSRLGDLAPRSGIWRGWNVECRGFLSKKKVGSRFWIGDWREINSTTALCPASYPFAASFEASRQANIVIHPVSLFHSSPTKCDQLRPSHGLSSSSTPHPGRKPALCTCHWSLRLRVQTRVHDFDNPSRRYRISFFPAIYFVPCPCSSPPQQATEYPQTSTEVERTWPPAPQPNMSLMLLKAHFFSSSLDRTQSFSALAASGRTDRWVTWLRSSVMAAGCSDKRLTLVPFVHFVA</sequence>
<keyword evidence="2" id="KW-1185">Reference proteome</keyword>
<name>A0AA40ER76_9PEZI</name>
<gene>
    <name evidence="1" type="ORF">B0T18DRAFT_194469</name>
</gene>
<reference evidence="1" key="1">
    <citation type="submission" date="2023-06" db="EMBL/GenBank/DDBJ databases">
        <title>Genome-scale phylogeny and comparative genomics of the fungal order Sordariales.</title>
        <authorList>
            <consortium name="Lawrence Berkeley National Laboratory"/>
            <person name="Hensen N."/>
            <person name="Bonometti L."/>
            <person name="Westerberg I."/>
            <person name="Brannstrom I.O."/>
            <person name="Guillou S."/>
            <person name="Cros-Aarteil S."/>
            <person name="Calhoun S."/>
            <person name="Haridas S."/>
            <person name="Kuo A."/>
            <person name="Mondo S."/>
            <person name="Pangilinan J."/>
            <person name="Riley R."/>
            <person name="LaButti K."/>
            <person name="Andreopoulos B."/>
            <person name="Lipzen A."/>
            <person name="Chen C."/>
            <person name="Yanf M."/>
            <person name="Daum C."/>
            <person name="Ng V."/>
            <person name="Clum A."/>
            <person name="Steindorff A."/>
            <person name="Ohm R."/>
            <person name="Martin F."/>
            <person name="Silar P."/>
            <person name="Natvig D."/>
            <person name="Lalanne C."/>
            <person name="Gautier V."/>
            <person name="Ament-velasquez S.L."/>
            <person name="Kruys A."/>
            <person name="Hutchinson M.I."/>
            <person name="Powell A.J."/>
            <person name="Barry K."/>
            <person name="Miller A.N."/>
            <person name="Grigoriev I.V."/>
            <person name="Debuchy R."/>
            <person name="Gladieux P."/>
            <person name="Thoren M.H."/>
            <person name="Johannesson H."/>
        </authorList>
    </citation>
    <scope>NUCLEOTIDE SEQUENCE</scope>
    <source>
        <strain evidence="1">SMH3187-1</strain>
    </source>
</reference>
<organism evidence="1 2">
    <name type="scientific">Schizothecium vesticola</name>
    <dbReference type="NCBI Taxonomy" id="314040"/>
    <lineage>
        <taxon>Eukaryota</taxon>
        <taxon>Fungi</taxon>
        <taxon>Dikarya</taxon>
        <taxon>Ascomycota</taxon>
        <taxon>Pezizomycotina</taxon>
        <taxon>Sordariomycetes</taxon>
        <taxon>Sordariomycetidae</taxon>
        <taxon>Sordariales</taxon>
        <taxon>Schizotheciaceae</taxon>
        <taxon>Schizothecium</taxon>
    </lineage>
</organism>
<proteinExistence type="predicted"/>